<dbReference type="Pfam" id="PF04214">
    <property type="entry name" value="DUF411"/>
    <property type="match status" value="1"/>
</dbReference>
<dbReference type="AlphaFoldDB" id="A0A199YN92"/>
<name>A0A199YN92_9PROT</name>
<dbReference type="InterPro" id="IPR007332">
    <property type="entry name" value="DUF411"/>
</dbReference>
<dbReference type="Proteomes" id="UP000253061">
    <property type="component" value="Unassembled WGS sequence"/>
</dbReference>
<comment type="caution">
    <text evidence="1">The sequence shown here is derived from an EMBL/GenBank/DDBJ whole genome shotgun (WGS) entry which is preliminary data.</text>
</comment>
<evidence type="ECO:0000313" key="1">
    <source>
        <dbReference type="EMBL" id="RCK25340.1"/>
    </source>
</evidence>
<sequence>MEKQMRKLVIVTGVAILAVAGSAAFTMFAPGKGEAQTNVTVAGERSKSITIYRDPNCGCCDAYGEYLETNGYQVTRVDDRDFDKRSVAAGVPEQGLGCHLAEIDGYVVSGLVPAEIIERMLDERPDITGITLPGMPPNAPGMAREKTGTLKTYAFGEDGIAVYANE</sequence>
<protein>
    <submittedName>
        <fullName evidence="1">Metal-binding protein</fullName>
    </submittedName>
</protein>
<dbReference type="EMBL" id="JPWB01000001">
    <property type="protein sequence ID" value="RCK25340.1"/>
    <property type="molecule type" value="Genomic_DNA"/>
</dbReference>
<organism evidence="1 2">
    <name type="scientific">Thalassospira profundimaris</name>
    <dbReference type="NCBI Taxonomy" id="502049"/>
    <lineage>
        <taxon>Bacteria</taxon>
        <taxon>Pseudomonadati</taxon>
        <taxon>Pseudomonadota</taxon>
        <taxon>Alphaproteobacteria</taxon>
        <taxon>Rhodospirillales</taxon>
        <taxon>Thalassospiraceae</taxon>
        <taxon>Thalassospira</taxon>
    </lineage>
</organism>
<accession>A0A199YN92</accession>
<reference evidence="1 2" key="1">
    <citation type="submission" date="2014-07" db="EMBL/GenBank/DDBJ databases">
        <title>Draft genome sequence of Thalassospira profundimaris R8-17.</title>
        <authorList>
            <person name="Lai Q."/>
            <person name="Shao Z."/>
        </authorList>
    </citation>
    <scope>NUCLEOTIDE SEQUENCE [LARGE SCALE GENOMIC DNA]</scope>
    <source>
        <strain evidence="1 2">R8-17</strain>
    </source>
</reference>
<evidence type="ECO:0000313" key="2">
    <source>
        <dbReference type="Proteomes" id="UP000253061"/>
    </source>
</evidence>
<gene>
    <name evidence="1" type="ORF">TH6_01590</name>
</gene>
<proteinExistence type="predicted"/>